<dbReference type="SMART" id="SM00895">
    <property type="entry name" value="FCD"/>
    <property type="match status" value="1"/>
</dbReference>
<accession>A0A0E3M482</accession>
<dbReference type="PANTHER" id="PTHR43537">
    <property type="entry name" value="TRANSCRIPTIONAL REGULATOR, GNTR FAMILY"/>
    <property type="match status" value="1"/>
</dbReference>
<evidence type="ECO:0000256" key="3">
    <source>
        <dbReference type="ARBA" id="ARBA00023163"/>
    </source>
</evidence>
<dbReference type="Gene3D" id="1.20.120.530">
    <property type="entry name" value="GntR ligand-binding domain-like"/>
    <property type="match status" value="1"/>
</dbReference>
<keyword evidence="3" id="KW-0804">Transcription</keyword>
<dbReference type="InterPro" id="IPR000524">
    <property type="entry name" value="Tscrpt_reg_HTH_GntR"/>
</dbReference>
<dbReference type="Pfam" id="PF07729">
    <property type="entry name" value="FCD"/>
    <property type="match status" value="1"/>
</dbReference>
<evidence type="ECO:0000256" key="1">
    <source>
        <dbReference type="ARBA" id="ARBA00023015"/>
    </source>
</evidence>
<dbReference type="Proteomes" id="UP000033115">
    <property type="component" value="Chromosome"/>
</dbReference>
<dbReference type="HOGENOM" id="CLU_017584_5_2_9"/>
<dbReference type="Pfam" id="PF00392">
    <property type="entry name" value="GntR"/>
    <property type="match status" value="1"/>
</dbReference>
<dbReference type="InterPro" id="IPR036390">
    <property type="entry name" value="WH_DNA-bd_sf"/>
</dbReference>
<keyword evidence="6" id="KW-1185">Reference proteome</keyword>
<evidence type="ECO:0000256" key="2">
    <source>
        <dbReference type="ARBA" id="ARBA00023125"/>
    </source>
</evidence>
<reference evidence="5 6" key="1">
    <citation type="journal article" date="2015" name="J. Biotechnol.">
        <title>Complete genome sequence of a malodorant-producing acetogen, Clostridium scatologenes ATCC 25775(T).</title>
        <authorList>
            <person name="Zhu Z."/>
            <person name="Guo T."/>
            <person name="Zheng H."/>
            <person name="Song T."/>
            <person name="Ouyang P."/>
            <person name="Xie J."/>
        </authorList>
    </citation>
    <scope>NUCLEOTIDE SEQUENCE [LARGE SCALE GENOMIC DNA]</scope>
    <source>
        <strain evidence="5 6">ATCC 25775</strain>
    </source>
</reference>
<dbReference type="Gene3D" id="1.10.10.10">
    <property type="entry name" value="Winged helix-like DNA-binding domain superfamily/Winged helix DNA-binding domain"/>
    <property type="match status" value="1"/>
</dbReference>
<keyword evidence="1" id="KW-0805">Transcription regulation</keyword>
<dbReference type="InterPro" id="IPR036388">
    <property type="entry name" value="WH-like_DNA-bd_sf"/>
</dbReference>
<proteinExistence type="predicted"/>
<gene>
    <name evidence="5" type="ORF">CSCA_0065</name>
</gene>
<dbReference type="InterPro" id="IPR008920">
    <property type="entry name" value="TF_FadR/GntR_C"/>
</dbReference>
<keyword evidence="2" id="KW-0238">DNA-binding</keyword>
<dbReference type="KEGG" id="csq:CSCA_0065"/>
<dbReference type="InterPro" id="IPR011711">
    <property type="entry name" value="GntR_C"/>
</dbReference>
<evidence type="ECO:0000313" key="5">
    <source>
        <dbReference type="EMBL" id="AKA67190.1"/>
    </source>
</evidence>
<protein>
    <submittedName>
        <fullName evidence="5">Transcriptional regulator</fullName>
    </submittedName>
</protein>
<evidence type="ECO:0000259" key="4">
    <source>
        <dbReference type="SMART" id="SM00895"/>
    </source>
</evidence>
<sequence length="211" mass="24609">MSFLLKDQAYDKFIKMINDKELIYGEIYSINALTATMDMSKTPVRDAIQKLVDEKRIDILPSRGIRLHQITKEELTQHYHFSCAIEGYCVATLAKTYEKDKKNPSVKKLKKLMEQMKKMLDEQHDFDEYFALDQKFHQELLESLGDPYFNSLQHSPMGFYNHPEIQLTDNKLSRKEVYDCHQKILNAICEGDSAGAYEALLEHSDLMLKAF</sequence>
<name>A0A0E3M482_CLOSL</name>
<dbReference type="GO" id="GO:0003700">
    <property type="term" value="F:DNA-binding transcription factor activity"/>
    <property type="evidence" value="ECO:0007669"/>
    <property type="project" value="InterPro"/>
</dbReference>
<dbReference type="STRING" id="1548.CSCA_0065"/>
<dbReference type="PANTHER" id="PTHR43537:SF24">
    <property type="entry name" value="GLUCONATE OPERON TRANSCRIPTIONAL REPRESSOR"/>
    <property type="match status" value="1"/>
</dbReference>
<dbReference type="AlphaFoldDB" id="A0A0E3M482"/>
<dbReference type="SUPFAM" id="SSF46785">
    <property type="entry name" value="Winged helix' DNA-binding domain"/>
    <property type="match status" value="1"/>
</dbReference>
<evidence type="ECO:0000313" key="6">
    <source>
        <dbReference type="Proteomes" id="UP000033115"/>
    </source>
</evidence>
<dbReference type="EMBL" id="CP009933">
    <property type="protein sequence ID" value="AKA67190.1"/>
    <property type="molecule type" value="Genomic_DNA"/>
</dbReference>
<dbReference type="RefSeq" id="WP_029162204.1">
    <property type="nucleotide sequence ID" value="NZ_CP009933.1"/>
</dbReference>
<feature type="domain" description="GntR C-terminal" evidence="4">
    <location>
        <begin position="77"/>
        <end position="206"/>
    </location>
</feature>
<dbReference type="GO" id="GO:0003677">
    <property type="term" value="F:DNA binding"/>
    <property type="evidence" value="ECO:0007669"/>
    <property type="project" value="UniProtKB-KW"/>
</dbReference>
<dbReference type="SUPFAM" id="SSF48008">
    <property type="entry name" value="GntR ligand-binding domain-like"/>
    <property type="match status" value="1"/>
</dbReference>
<organism evidence="5 6">
    <name type="scientific">Clostridium scatologenes</name>
    <dbReference type="NCBI Taxonomy" id="1548"/>
    <lineage>
        <taxon>Bacteria</taxon>
        <taxon>Bacillati</taxon>
        <taxon>Bacillota</taxon>
        <taxon>Clostridia</taxon>
        <taxon>Eubacteriales</taxon>
        <taxon>Clostridiaceae</taxon>
        <taxon>Clostridium</taxon>
    </lineage>
</organism>